<evidence type="ECO:0000313" key="1">
    <source>
        <dbReference type="EMBL" id="QET02161.1"/>
    </source>
</evidence>
<dbReference type="AlphaFoldDB" id="A0A5P2H2I1"/>
<dbReference type="EMBL" id="CP044065">
    <property type="protein sequence ID" value="QET02161.1"/>
    <property type="molecule type" value="Genomic_DNA"/>
</dbReference>
<dbReference type="RefSeq" id="WP_150372203.1">
    <property type="nucleotide sequence ID" value="NZ_CP044065.1"/>
</dbReference>
<name>A0A5P2H2I1_9BURK</name>
<gene>
    <name evidence="1" type="ORF">FOB72_09000</name>
</gene>
<dbReference type="OrthoDB" id="8904594at2"/>
<organism evidence="1 2">
    <name type="scientific">Cupriavidus pauculus</name>
    <dbReference type="NCBI Taxonomy" id="82633"/>
    <lineage>
        <taxon>Bacteria</taxon>
        <taxon>Pseudomonadati</taxon>
        <taxon>Pseudomonadota</taxon>
        <taxon>Betaproteobacteria</taxon>
        <taxon>Burkholderiales</taxon>
        <taxon>Burkholderiaceae</taxon>
        <taxon>Cupriavidus</taxon>
    </lineage>
</organism>
<sequence length="169" mass="18851">MKFSYSFTITAPPAPPKKSPEKLIEYSYSEFLLDLPEHWEQMGTSEDASLTWQSDVDGAAITVSCDFYEVPNEKFSKLAEVCLHARHEAMAVQAPGQVTVLSRSVKPYSGGGGLEMSYSAQIPGSTYLYLGYVTSRKVFNFALTYGPDRFAAANLYNLIMKERLRVKIP</sequence>
<accession>A0A5P2H2I1</accession>
<protein>
    <recommendedName>
        <fullName evidence="3">DUF1795 domain-containing protein</fullName>
    </recommendedName>
</protein>
<proteinExistence type="predicted"/>
<evidence type="ECO:0000313" key="2">
    <source>
        <dbReference type="Proteomes" id="UP000322822"/>
    </source>
</evidence>
<evidence type="ECO:0008006" key="3">
    <source>
        <dbReference type="Google" id="ProtNLM"/>
    </source>
</evidence>
<dbReference type="Proteomes" id="UP000322822">
    <property type="component" value="Chromosome 1"/>
</dbReference>
<reference evidence="1 2" key="1">
    <citation type="submission" date="2019-09" db="EMBL/GenBank/DDBJ databases">
        <title>FDA dAtabase for Regulatory Grade micrObial Sequences (FDA-ARGOS): Supporting development and validation of Infectious Disease Dx tests.</title>
        <authorList>
            <person name="Sciortino C."/>
            <person name="Tallon L."/>
            <person name="Sadzewicz L."/>
            <person name="Vavikolanu K."/>
            <person name="Mehta A."/>
            <person name="Aluvathingal J."/>
            <person name="Nadendla S."/>
            <person name="Nandy P."/>
            <person name="Geyer C."/>
            <person name="Yan Y."/>
            <person name="Sichtig H."/>
        </authorList>
    </citation>
    <scope>NUCLEOTIDE SEQUENCE [LARGE SCALE GENOMIC DNA]</scope>
    <source>
        <strain evidence="1 2">FDAARGOS_664</strain>
    </source>
</reference>